<dbReference type="GO" id="GO:0030687">
    <property type="term" value="C:preribosome, large subunit precursor"/>
    <property type="evidence" value="ECO:0007669"/>
    <property type="project" value="TreeGrafter"/>
</dbReference>
<dbReference type="InterPro" id="IPR019434">
    <property type="entry name" value="DUF2423"/>
</dbReference>
<feature type="compositionally biased region" description="Basic residues" evidence="1">
    <location>
        <begin position="75"/>
        <end position="98"/>
    </location>
</feature>
<gene>
    <name evidence="3" type="ORF">HG537_0C04170</name>
</gene>
<sequence length="98" mass="11384">MAKSLRASSHLKAKSVKRRNVFQKVVDARANRISEKLKEDLIKQKLKDLKDGETMDVEESNKKLNKISTSGWRDARHHNYKKAKKIKNSKKKGSFTKF</sequence>
<feature type="region of interest" description="Disordered" evidence="1">
    <location>
        <begin position="68"/>
        <end position="98"/>
    </location>
</feature>
<name>A0A7H9HPV5_9SACH</name>
<reference evidence="3 4" key="1">
    <citation type="submission" date="2020-06" db="EMBL/GenBank/DDBJ databases">
        <title>The yeast mating-type switching endonuclease HO is a domesticated member of an unorthodox homing genetic element family.</title>
        <authorList>
            <person name="Coughlan A.Y."/>
            <person name="Lombardi L."/>
            <person name="Braun-Galleani S."/>
            <person name="Martos A.R."/>
            <person name="Galeote V."/>
            <person name="Bigey F."/>
            <person name="Dequin S."/>
            <person name="Byrne K.P."/>
            <person name="Wolfe K.H."/>
        </authorList>
    </citation>
    <scope>NUCLEOTIDE SEQUENCE [LARGE SCALE GENOMIC DNA]</scope>
    <source>
        <strain evidence="3 4">CBS2947</strain>
    </source>
</reference>
<dbReference type="Pfam" id="PF10338">
    <property type="entry name" value="YBL028C_N"/>
    <property type="match status" value="1"/>
</dbReference>
<organism evidence="3 4">
    <name type="scientific">Torulaspora globosa</name>
    <dbReference type="NCBI Taxonomy" id="48254"/>
    <lineage>
        <taxon>Eukaryota</taxon>
        <taxon>Fungi</taxon>
        <taxon>Dikarya</taxon>
        <taxon>Ascomycota</taxon>
        <taxon>Saccharomycotina</taxon>
        <taxon>Saccharomycetes</taxon>
        <taxon>Saccharomycetales</taxon>
        <taxon>Saccharomycetaceae</taxon>
        <taxon>Torulaspora</taxon>
    </lineage>
</organism>
<dbReference type="Proteomes" id="UP000510647">
    <property type="component" value="Chromosome 3"/>
</dbReference>
<accession>A0A7H9HPV5</accession>
<feature type="domain" description="DUF2423" evidence="2">
    <location>
        <begin position="1"/>
        <end position="44"/>
    </location>
</feature>
<proteinExistence type="predicted"/>
<dbReference type="PANTHER" id="PTHR28219">
    <property type="entry name" value="UPF0642 PROTEIN YBL028C"/>
    <property type="match status" value="1"/>
</dbReference>
<dbReference type="PANTHER" id="PTHR28219:SF1">
    <property type="entry name" value="UPF0642 PROTEIN YBL028C"/>
    <property type="match status" value="1"/>
</dbReference>
<evidence type="ECO:0000313" key="4">
    <source>
        <dbReference type="Proteomes" id="UP000510647"/>
    </source>
</evidence>
<keyword evidence="4" id="KW-1185">Reference proteome</keyword>
<evidence type="ECO:0000313" key="3">
    <source>
        <dbReference type="EMBL" id="QLQ79768.1"/>
    </source>
</evidence>
<evidence type="ECO:0000259" key="2">
    <source>
        <dbReference type="Pfam" id="PF10338"/>
    </source>
</evidence>
<dbReference type="OrthoDB" id="4087970at2759"/>
<dbReference type="EMBL" id="CP059269">
    <property type="protein sequence ID" value="QLQ79768.1"/>
    <property type="molecule type" value="Genomic_DNA"/>
</dbReference>
<protein>
    <recommendedName>
        <fullName evidence="2">DUF2423 domain-containing protein</fullName>
    </recommendedName>
</protein>
<evidence type="ECO:0000256" key="1">
    <source>
        <dbReference type="SAM" id="MobiDB-lite"/>
    </source>
</evidence>
<dbReference type="AlphaFoldDB" id="A0A7H9HPV5"/>